<dbReference type="SUPFAM" id="SSF46689">
    <property type="entry name" value="Homeodomain-like"/>
    <property type="match status" value="1"/>
</dbReference>
<evidence type="ECO:0000313" key="2">
    <source>
        <dbReference type="EMBL" id="CEI72724.1"/>
    </source>
</evidence>
<keyword evidence="2" id="KW-0238">DNA-binding</keyword>
<dbReference type="EMBL" id="LN650648">
    <property type="protein sequence ID" value="CEI72724.1"/>
    <property type="molecule type" value="Genomic_DNA"/>
</dbReference>
<feature type="domain" description="Mor transcription activator" evidence="1">
    <location>
        <begin position="8"/>
        <end position="82"/>
    </location>
</feature>
<protein>
    <submittedName>
        <fullName evidence="2">Homeodomain-like</fullName>
    </submittedName>
</protein>
<dbReference type="GO" id="GO:0003677">
    <property type="term" value="F:DNA binding"/>
    <property type="evidence" value="ECO:0007669"/>
    <property type="project" value="UniProtKB-KW"/>
</dbReference>
<organism evidence="2 3">
    <name type="scientific">Romboutsia hominis</name>
    <dbReference type="NCBI Taxonomy" id="1507512"/>
    <lineage>
        <taxon>Bacteria</taxon>
        <taxon>Bacillati</taxon>
        <taxon>Bacillota</taxon>
        <taxon>Clostridia</taxon>
        <taxon>Peptostreptococcales</taxon>
        <taxon>Peptostreptococcaceae</taxon>
        <taxon>Romboutsia</taxon>
    </lineage>
</organism>
<dbReference type="InterPro" id="IPR014875">
    <property type="entry name" value="Mor_transcription_activator"/>
</dbReference>
<dbReference type="KEGG" id="rhom:FRIFI_1185"/>
<evidence type="ECO:0000259" key="1">
    <source>
        <dbReference type="Pfam" id="PF08765"/>
    </source>
</evidence>
<dbReference type="Gene3D" id="1.10.10.60">
    <property type="entry name" value="Homeodomain-like"/>
    <property type="match status" value="1"/>
</dbReference>
<keyword evidence="3" id="KW-1185">Reference proteome</keyword>
<keyword evidence="2" id="KW-0371">Homeobox</keyword>
<dbReference type="Pfam" id="PF08765">
    <property type="entry name" value="Mor"/>
    <property type="match status" value="1"/>
</dbReference>
<name>A0A2P2BUQ3_9FIRM</name>
<dbReference type="RefSeq" id="WP_092926106.1">
    <property type="nucleotide sequence ID" value="NZ_FJTZ01000012.1"/>
</dbReference>
<dbReference type="AlphaFoldDB" id="A0A2P2BUQ3"/>
<proteinExistence type="predicted"/>
<dbReference type="Proteomes" id="UP000245695">
    <property type="component" value="Chromosome 1"/>
</dbReference>
<evidence type="ECO:0000313" key="3">
    <source>
        <dbReference type="Proteomes" id="UP000245695"/>
    </source>
</evidence>
<sequence>MLKYLTKEDLPESLIDIEEVIGLDNVKELIKLAGGSSVYIPSENSVLKPIRNKIIRKSFNGNYKELSRKFGISEVQVRNIINSNITY</sequence>
<accession>A0A2P2BUQ3</accession>
<dbReference type="InterPro" id="IPR009057">
    <property type="entry name" value="Homeodomain-like_sf"/>
</dbReference>
<reference evidence="2 3" key="1">
    <citation type="submission" date="2014-09" db="EMBL/GenBank/DDBJ databases">
        <authorList>
            <person name="Hornung B.V."/>
        </authorList>
    </citation>
    <scope>NUCLEOTIDE SEQUENCE [LARGE SCALE GENOMIC DNA]</scope>
    <source>
        <strain evidence="2 3">FRIFI</strain>
    </source>
</reference>
<gene>
    <name evidence="2" type="ORF">FRIFI_1185</name>
</gene>